<evidence type="ECO:0000313" key="3">
    <source>
        <dbReference type="Proteomes" id="UP000054498"/>
    </source>
</evidence>
<dbReference type="InterPro" id="IPR006502">
    <property type="entry name" value="PDDEXK-like"/>
</dbReference>
<dbReference type="RefSeq" id="XP_013906511.1">
    <property type="nucleotide sequence ID" value="XM_014051057.1"/>
</dbReference>
<feature type="region of interest" description="Disordered" evidence="1">
    <location>
        <begin position="464"/>
        <end position="497"/>
    </location>
</feature>
<dbReference type="PANTHER" id="PTHR31579">
    <property type="entry name" value="OS03G0796600 PROTEIN"/>
    <property type="match status" value="1"/>
</dbReference>
<protein>
    <submittedName>
        <fullName evidence="2">Uncharacterized protein</fullName>
    </submittedName>
</protein>
<keyword evidence="3" id="KW-1185">Reference proteome</keyword>
<dbReference type="AlphaFoldDB" id="A0A0D2N5C2"/>
<feature type="region of interest" description="Disordered" evidence="1">
    <location>
        <begin position="340"/>
        <end position="378"/>
    </location>
</feature>
<dbReference type="GeneID" id="25726578"/>
<feature type="compositionally biased region" description="Low complexity" evidence="1">
    <location>
        <begin position="355"/>
        <end position="366"/>
    </location>
</feature>
<feature type="region of interest" description="Disordered" evidence="1">
    <location>
        <begin position="127"/>
        <end position="148"/>
    </location>
</feature>
<dbReference type="PANTHER" id="PTHR31579:SF1">
    <property type="entry name" value="OS03G0796600 PROTEIN"/>
    <property type="match status" value="1"/>
</dbReference>
<accession>A0A0D2N5C2</accession>
<dbReference type="KEGG" id="mng:MNEG_0460"/>
<reference evidence="2 3" key="1">
    <citation type="journal article" date="2013" name="BMC Genomics">
        <title>Reconstruction of the lipid metabolism for the microalga Monoraphidium neglectum from its genome sequence reveals characteristics suitable for biofuel production.</title>
        <authorList>
            <person name="Bogen C."/>
            <person name="Al-Dilaimi A."/>
            <person name="Albersmeier A."/>
            <person name="Wichmann J."/>
            <person name="Grundmann M."/>
            <person name="Rupp O."/>
            <person name="Lauersen K.J."/>
            <person name="Blifernez-Klassen O."/>
            <person name="Kalinowski J."/>
            <person name="Goesmann A."/>
            <person name="Mussgnug J.H."/>
            <person name="Kruse O."/>
        </authorList>
    </citation>
    <scope>NUCLEOTIDE SEQUENCE [LARGE SCALE GENOMIC DNA]</scope>
    <source>
        <strain evidence="2 3">SAG 48.87</strain>
    </source>
</reference>
<dbReference type="Proteomes" id="UP000054498">
    <property type="component" value="Unassembled WGS sequence"/>
</dbReference>
<dbReference type="EMBL" id="KK100256">
    <property type="protein sequence ID" value="KIZ07492.1"/>
    <property type="molecule type" value="Genomic_DNA"/>
</dbReference>
<evidence type="ECO:0000313" key="2">
    <source>
        <dbReference type="EMBL" id="KIZ07492.1"/>
    </source>
</evidence>
<organism evidence="2 3">
    <name type="scientific">Monoraphidium neglectum</name>
    <dbReference type="NCBI Taxonomy" id="145388"/>
    <lineage>
        <taxon>Eukaryota</taxon>
        <taxon>Viridiplantae</taxon>
        <taxon>Chlorophyta</taxon>
        <taxon>core chlorophytes</taxon>
        <taxon>Chlorophyceae</taxon>
        <taxon>CS clade</taxon>
        <taxon>Sphaeropleales</taxon>
        <taxon>Selenastraceae</taxon>
        <taxon>Monoraphidium</taxon>
    </lineage>
</organism>
<gene>
    <name evidence="2" type="ORF">MNEG_0460</name>
</gene>
<dbReference type="Pfam" id="PF04720">
    <property type="entry name" value="PDDEXK_6"/>
    <property type="match status" value="1"/>
</dbReference>
<feature type="compositionally biased region" description="Gly residues" evidence="1">
    <location>
        <begin position="470"/>
        <end position="482"/>
    </location>
</feature>
<sequence>MRHAAVRAGSHGNLVSAFSPVFDLELLEMDAALAGGDGAAGFDRRWSQLTLGPGEGGATVSTVVQRMHALLRDGSLFTCQLWQDLHHLRAAYITAAPASPDLAADPPSPGLSLGPAAAAAPSLAVAGAARPGSSGSGGGGDSSRGSVDAGGRVDVGAIARDLLAAGYLVQLRDEAAGERRKDARQCLQQLRHRFIVCMGARGAAVERGGGGGGWPGGGGGGGAGGAHVTDAVGDTHYLPEPLVVEPRFREQFVIAQPTPAYAALLEAVPACFVGTVSRLEAVATLLCEAMAAAFKQQGLPVPPWRSRQATLSKWAPQQLTALADKIAHVRRVSLPGPAAPGAAAAAYTQPPPQQPQLQQPQQLVQPQQPPLPPRVASSGALAQVAAAVAAAFGGGGPAGGGSGGLGHSNSVLKFTRKASAEWKERRPTGKKVKSLLAAALRKSGSRGNLLGGAAAAAAAAAGGAPAAAGAPGGASSSGGARNGPGPMPRAAIRTVANEPGCGRITTVRWGALLEVPPPQQQQQQ</sequence>
<dbReference type="OrthoDB" id="691424at2759"/>
<proteinExistence type="predicted"/>
<name>A0A0D2N5C2_9CHLO</name>
<evidence type="ECO:0000256" key="1">
    <source>
        <dbReference type="SAM" id="MobiDB-lite"/>
    </source>
</evidence>